<dbReference type="PANTHER" id="PTHR30087:SF0">
    <property type="entry name" value="INNER MEMBRANE PROTEIN"/>
    <property type="match status" value="1"/>
</dbReference>
<dbReference type="Proteomes" id="UP000092952">
    <property type="component" value="Chromosome"/>
</dbReference>
<protein>
    <recommendedName>
        <fullName evidence="1">DUF1722 domain-containing protein</fullName>
    </recommendedName>
</protein>
<accession>A0A1B1YUX3</accession>
<organism evidence="2 3">
    <name type="scientific">Immundisolibacter cernigliae</name>
    <dbReference type="NCBI Taxonomy" id="1810504"/>
    <lineage>
        <taxon>Bacteria</taxon>
        <taxon>Pseudomonadati</taxon>
        <taxon>Pseudomonadota</taxon>
        <taxon>Gammaproteobacteria</taxon>
        <taxon>Immundisolibacterales</taxon>
        <taxon>Immundisolibacteraceae</taxon>
        <taxon>Immundisolibacter</taxon>
    </lineage>
</organism>
<evidence type="ECO:0000313" key="3">
    <source>
        <dbReference type="Proteomes" id="UP000092952"/>
    </source>
</evidence>
<gene>
    <name evidence="2" type="ORF">PG2T_11090</name>
</gene>
<dbReference type="AlphaFoldDB" id="A0A1B1YUX3"/>
<dbReference type="OrthoDB" id="495783at2"/>
<sequence length="330" mass="36253">MNSGPYIIDPVPEKPELPRLRLGVSACLLGQPVRYDGGHKRDGFVADLLGAHFDLLPLCPEVAIGLGVPRRPIRLVQTAAGLRVRGVHDPALDVTEALDGEAARVSRDLPDLCGYVLKKNSPSCGMARVKTYTEAGMPTGRASGAYAAGLMARQPLLPVEEEGRLNDPPLRENFIERVFAYARWQALTASAVTGAALIDFHSRHKYQLLAYNQAAYRRLGPLVAGAGRRPAPQLLDQYGREFMAALARPASVGNHVNVLQHLAGYLKDALDPGDKTELQAAIDAYRTGRGPLLVPITLLRHHLRRYPQPWAARQTYLHPDPREQLLRYHA</sequence>
<dbReference type="PIRSF" id="PIRSF037004">
    <property type="entry name" value="UCP037004"/>
    <property type="match status" value="1"/>
</dbReference>
<dbReference type="RefSeq" id="WP_068805312.1">
    <property type="nucleotide sequence ID" value="NZ_CP014671.1"/>
</dbReference>
<reference evidence="3" key="1">
    <citation type="submission" date="2016-03" db="EMBL/GenBank/DDBJ databases">
        <title>Complete genome sequence of Solimmundus cernigliae, representing a novel lineage of polycyclic aromatic hydrocarbon degraders within the Gammaproteobacteria.</title>
        <authorList>
            <person name="Singleton D.R."/>
            <person name="Dickey A.N."/>
            <person name="Scholl E.H."/>
            <person name="Wright F.A."/>
            <person name="Aitken M.D."/>
        </authorList>
    </citation>
    <scope>NUCLEOTIDE SEQUENCE [LARGE SCALE GENOMIC DNA]</scope>
    <source>
        <strain evidence="3">TR3.2</strain>
    </source>
</reference>
<keyword evidence="3" id="KW-1185">Reference proteome</keyword>
<dbReference type="PANTHER" id="PTHR30087">
    <property type="entry name" value="INNER MEMBRANE PROTEIN"/>
    <property type="match status" value="1"/>
</dbReference>
<dbReference type="Pfam" id="PF04463">
    <property type="entry name" value="2-thiour_desulf"/>
    <property type="match status" value="1"/>
</dbReference>
<dbReference type="InterPro" id="IPR017087">
    <property type="entry name" value="UCP037004"/>
</dbReference>
<dbReference type="InterPro" id="IPR013560">
    <property type="entry name" value="DUF1722"/>
</dbReference>
<name>A0A1B1YUX3_9GAMM</name>
<dbReference type="EMBL" id="CP014671">
    <property type="protein sequence ID" value="ANX04654.1"/>
    <property type="molecule type" value="Genomic_DNA"/>
</dbReference>
<dbReference type="Pfam" id="PF08349">
    <property type="entry name" value="DUF1722"/>
    <property type="match status" value="1"/>
</dbReference>
<dbReference type="STRING" id="1810504.PG2T_11090"/>
<dbReference type="KEGG" id="gbi:PG2T_11090"/>
<dbReference type="InterPro" id="IPR007553">
    <property type="entry name" value="2-thiour_desulf"/>
</dbReference>
<dbReference type="InParanoid" id="A0A1B1YUX3"/>
<evidence type="ECO:0000313" key="2">
    <source>
        <dbReference type="EMBL" id="ANX04654.1"/>
    </source>
</evidence>
<proteinExistence type="predicted"/>
<feature type="domain" description="DUF1722" evidence="1">
    <location>
        <begin position="205"/>
        <end position="321"/>
    </location>
</feature>
<evidence type="ECO:0000259" key="1">
    <source>
        <dbReference type="Pfam" id="PF08349"/>
    </source>
</evidence>